<dbReference type="PROSITE" id="PS50912">
    <property type="entry name" value="EAR"/>
    <property type="match status" value="2"/>
</dbReference>
<comment type="caution">
    <text evidence="5">The sequence shown here is derived from an EMBL/GenBank/DDBJ whole genome shotgun (WGS) entry which is preliminary data.</text>
</comment>
<name>A0ABN9KPX5_9NEOB</name>
<feature type="region of interest" description="Disordered" evidence="4">
    <location>
        <begin position="1"/>
        <end position="48"/>
    </location>
</feature>
<dbReference type="InterPro" id="IPR051295">
    <property type="entry name" value="LGI_related"/>
</dbReference>
<proteinExistence type="predicted"/>
<evidence type="ECO:0000256" key="2">
    <source>
        <dbReference type="ARBA" id="ARBA00022737"/>
    </source>
</evidence>
<reference evidence="5" key="1">
    <citation type="submission" date="2023-07" db="EMBL/GenBank/DDBJ databases">
        <authorList>
            <person name="Stuckert A."/>
        </authorList>
    </citation>
    <scope>NUCLEOTIDE SEQUENCE</scope>
</reference>
<keyword evidence="6" id="KW-1185">Reference proteome</keyword>
<dbReference type="PANTHER" id="PTHR24367">
    <property type="entry name" value="LEUCINE-RICH REPEAT-CONTAINING PROTEIN"/>
    <property type="match status" value="1"/>
</dbReference>
<feature type="region of interest" description="Disordered" evidence="4">
    <location>
        <begin position="70"/>
        <end position="91"/>
    </location>
</feature>
<evidence type="ECO:0000313" key="5">
    <source>
        <dbReference type="EMBL" id="CAJ0919093.1"/>
    </source>
</evidence>
<dbReference type="PANTHER" id="PTHR24367:SF319">
    <property type="entry name" value="LEUCINE-RICH REPEAT LGI FAMILY MEMBER 4"/>
    <property type="match status" value="1"/>
</dbReference>
<protein>
    <submittedName>
        <fullName evidence="5">Uncharacterized protein</fullName>
    </submittedName>
</protein>
<keyword evidence="2" id="KW-0677">Repeat</keyword>
<dbReference type="InterPro" id="IPR009039">
    <property type="entry name" value="EAR"/>
</dbReference>
<dbReference type="Proteomes" id="UP001176940">
    <property type="component" value="Unassembled WGS sequence"/>
</dbReference>
<feature type="compositionally biased region" description="Polar residues" evidence="4">
    <location>
        <begin position="20"/>
        <end position="48"/>
    </location>
</feature>
<sequence>MVALRSTGGTPHPGAHLPSIVSSTSPISENPTTLKASLPQKGNTTSSLQIAPSLEPAPCIDGTVVVSTLNSSSRDGTRDTDAEPLMLSGSPHLIMSSGSQRPLVYRFQNKRLERLTDIPEAWDVYAVKHFTDAEDGIFACLVRYMGDSSLVRWNGSMFRQLQQLPSRGSHVFQPMMLGQRWHALLGNDFGYTWVYRLEKWKHWDIEETNDKEGPIGPLVPVQELKVLEARAFTSIKVQGRQLIFVASFGGDSLVFEYVEKE</sequence>
<organism evidence="5 6">
    <name type="scientific">Ranitomeya imitator</name>
    <name type="common">mimic poison frog</name>
    <dbReference type="NCBI Taxonomy" id="111125"/>
    <lineage>
        <taxon>Eukaryota</taxon>
        <taxon>Metazoa</taxon>
        <taxon>Chordata</taxon>
        <taxon>Craniata</taxon>
        <taxon>Vertebrata</taxon>
        <taxon>Euteleostomi</taxon>
        <taxon>Amphibia</taxon>
        <taxon>Batrachia</taxon>
        <taxon>Anura</taxon>
        <taxon>Neobatrachia</taxon>
        <taxon>Hyloidea</taxon>
        <taxon>Dendrobatidae</taxon>
        <taxon>Dendrobatinae</taxon>
        <taxon>Ranitomeya</taxon>
    </lineage>
</organism>
<accession>A0ABN9KPX5</accession>
<evidence type="ECO:0000256" key="3">
    <source>
        <dbReference type="ARBA" id="ARBA00023180"/>
    </source>
</evidence>
<evidence type="ECO:0000313" key="6">
    <source>
        <dbReference type="Proteomes" id="UP001176940"/>
    </source>
</evidence>
<dbReference type="InterPro" id="IPR005492">
    <property type="entry name" value="EPTP"/>
</dbReference>
<dbReference type="Pfam" id="PF03736">
    <property type="entry name" value="EPTP"/>
    <property type="match status" value="1"/>
</dbReference>
<gene>
    <name evidence="5" type="ORF">RIMI_LOCUS934806</name>
</gene>
<evidence type="ECO:0000256" key="4">
    <source>
        <dbReference type="SAM" id="MobiDB-lite"/>
    </source>
</evidence>
<evidence type="ECO:0000256" key="1">
    <source>
        <dbReference type="ARBA" id="ARBA00022729"/>
    </source>
</evidence>
<dbReference type="EMBL" id="CAUEEQ010001171">
    <property type="protein sequence ID" value="CAJ0919093.1"/>
    <property type="molecule type" value="Genomic_DNA"/>
</dbReference>
<keyword evidence="1" id="KW-0732">Signal</keyword>
<keyword evidence="3" id="KW-0325">Glycoprotein</keyword>